<reference evidence="2 3" key="1">
    <citation type="submission" date="2018-02" db="EMBL/GenBank/DDBJ databases">
        <title>Mycoplasma marinum and Mycoplasma todarodis sp. nov., moderately halophilic and psychrotolerant mycoplasmas isolated from cephalopods.</title>
        <authorList>
            <person name="Viver T."/>
        </authorList>
    </citation>
    <scope>NUCLEOTIDE SEQUENCE [LARGE SCALE GENOMIC DNA]</scope>
    <source>
        <strain evidence="2 3">5H</strain>
    </source>
</reference>
<keyword evidence="1" id="KW-0732">Signal</keyword>
<name>A0A4R0XMY1_9MOLU</name>
<accession>A0A4R0XMY1</accession>
<protein>
    <submittedName>
        <fullName evidence="2">Uncharacterized protein</fullName>
    </submittedName>
</protein>
<organism evidence="2 3">
    <name type="scientific">Mycoplasma todarodis</name>
    <dbReference type="NCBI Taxonomy" id="1937191"/>
    <lineage>
        <taxon>Bacteria</taxon>
        <taxon>Bacillati</taxon>
        <taxon>Mycoplasmatota</taxon>
        <taxon>Mollicutes</taxon>
        <taxon>Mycoplasmataceae</taxon>
        <taxon>Mycoplasma</taxon>
    </lineage>
</organism>
<dbReference type="AlphaFoldDB" id="A0A4R0XMY1"/>
<evidence type="ECO:0000313" key="3">
    <source>
        <dbReference type="Proteomes" id="UP000291072"/>
    </source>
</evidence>
<dbReference type="Proteomes" id="UP000291072">
    <property type="component" value="Unassembled WGS sequence"/>
</dbReference>
<evidence type="ECO:0000256" key="1">
    <source>
        <dbReference type="SAM" id="SignalP"/>
    </source>
</evidence>
<dbReference type="PROSITE" id="PS51257">
    <property type="entry name" value="PROKAR_LIPOPROTEIN"/>
    <property type="match status" value="1"/>
</dbReference>
<feature type="chain" id="PRO_5020833768" evidence="1">
    <location>
        <begin position="28"/>
        <end position="225"/>
    </location>
</feature>
<dbReference type="EMBL" id="PSZP01000001">
    <property type="protein sequence ID" value="TCG12094.1"/>
    <property type="molecule type" value="Genomic_DNA"/>
</dbReference>
<feature type="signal peptide" evidence="1">
    <location>
        <begin position="1"/>
        <end position="27"/>
    </location>
</feature>
<dbReference type="RefSeq" id="WP_131613047.1">
    <property type="nucleotide sequence ID" value="NZ_PSZP01000001.1"/>
</dbReference>
<evidence type="ECO:0000313" key="2">
    <source>
        <dbReference type="EMBL" id="TCG12094.1"/>
    </source>
</evidence>
<comment type="caution">
    <text evidence="2">The sequence shown here is derived from an EMBL/GenBank/DDBJ whole genome shotgun (WGS) entry which is preliminary data.</text>
</comment>
<keyword evidence="3" id="KW-1185">Reference proteome</keyword>
<sequence length="225" mass="25469">MTIKIKKISMGLGALITTAMIPIVVTACSEQNKGETTYINKTFNSISEAQHGIWFDFAHLATHHGSIVFNENLNITIINNGVNINFKFQRGENRENLTNYLHSSLIQVAQQVKNDVNILSFLNSDYLWDMAVLSRTPKNGSLDINDPKITKAPYIIAANISNWMNPWDVLVDFELSDGQILFGVYNFTKGLETHISFSNTKWNKLPWTQQPNNKTKSVENIFMGK</sequence>
<gene>
    <name evidence="2" type="ORF">C4B25_00165</name>
</gene>
<proteinExistence type="predicted"/>